<dbReference type="InterPro" id="IPR002403">
    <property type="entry name" value="Cyt_P450_E_grp-IV"/>
</dbReference>
<dbReference type="EMBL" id="ML977148">
    <property type="protein sequence ID" value="KAF1988451.1"/>
    <property type="molecule type" value="Genomic_DNA"/>
</dbReference>
<proteinExistence type="inferred from homology"/>
<evidence type="ECO:0000256" key="2">
    <source>
        <dbReference type="ARBA" id="ARBA00010617"/>
    </source>
</evidence>
<keyword evidence="6" id="KW-0560">Oxidoreductase</keyword>
<sequence length="180" mass="20737">MHHLLRNPEKLAKLREEIDASFGPDEIIASFTKVRHLPYLKACVDENLRLTRSIPYGLPRKTPPDGTSVMDRWVAGSVTVSLPAYVAHRDAEIFPAPEDFRPERWLEEKAKDVLPYYIPFSTGSRGCIGRNIAYLELHVLTAALIKRYDLQLEDEKFELEREDGHLLWTGPLPIMFQKRP</sequence>
<dbReference type="GO" id="GO:0004497">
    <property type="term" value="F:monooxygenase activity"/>
    <property type="evidence" value="ECO:0007669"/>
    <property type="project" value="UniProtKB-KW"/>
</dbReference>
<evidence type="ECO:0000256" key="1">
    <source>
        <dbReference type="ARBA" id="ARBA00001971"/>
    </source>
</evidence>
<dbReference type="PRINTS" id="PR00385">
    <property type="entry name" value="P450"/>
</dbReference>
<organism evidence="7 8">
    <name type="scientific">Aulographum hederae CBS 113979</name>
    <dbReference type="NCBI Taxonomy" id="1176131"/>
    <lineage>
        <taxon>Eukaryota</taxon>
        <taxon>Fungi</taxon>
        <taxon>Dikarya</taxon>
        <taxon>Ascomycota</taxon>
        <taxon>Pezizomycotina</taxon>
        <taxon>Dothideomycetes</taxon>
        <taxon>Pleosporomycetidae</taxon>
        <taxon>Aulographales</taxon>
        <taxon>Aulographaceae</taxon>
    </lineage>
</organism>
<gene>
    <name evidence="7" type="ORF">K402DRAFT_411431</name>
</gene>
<comment type="cofactor">
    <cofactor evidence="1 5">
        <name>heme</name>
        <dbReference type="ChEBI" id="CHEBI:30413"/>
    </cofactor>
</comment>
<keyword evidence="3 5" id="KW-0479">Metal-binding</keyword>
<evidence type="ECO:0000256" key="3">
    <source>
        <dbReference type="ARBA" id="ARBA00022723"/>
    </source>
</evidence>
<dbReference type="Pfam" id="PF00067">
    <property type="entry name" value="p450"/>
    <property type="match status" value="1"/>
</dbReference>
<dbReference type="PANTHER" id="PTHR24305">
    <property type="entry name" value="CYTOCHROME P450"/>
    <property type="match status" value="1"/>
</dbReference>
<evidence type="ECO:0000313" key="8">
    <source>
        <dbReference type="Proteomes" id="UP000800041"/>
    </source>
</evidence>
<dbReference type="PANTHER" id="PTHR24305:SF172">
    <property type="entry name" value="P450, PUTATIVE (EUROFUNG)-RELATED"/>
    <property type="match status" value="1"/>
</dbReference>
<dbReference type="PRINTS" id="PR00465">
    <property type="entry name" value="EP450IV"/>
</dbReference>
<keyword evidence="6" id="KW-0503">Monooxygenase</keyword>
<reference evidence="7" key="1">
    <citation type="journal article" date="2020" name="Stud. Mycol.">
        <title>101 Dothideomycetes genomes: a test case for predicting lifestyles and emergence of pathogens.</title>
        <authorList>
            <person name="Haridas S."/>
            <person name="Albert R."/>
            <person name="Binder M."/>
            <person name="Bloem J."/>
            <person name="Labutti K."/>
            <person name="Salamov A."/>
            <person name="Andreopoulos B."/>
            <person name="Baker S."/>
            <person name="Barry K."/>
            <person name="Bills G."/>
            <person name="Bluhm B."/>
            <person name="Cannon C."/>
            <person name="Castanera R."/>
            <person name="Culley D."/>
            <person name="Daum C."/>
            <person name="Ezra D."/>
            <person name="Gonzalez J."/>
            <person name="Henrissat B."/>
            <person name="Kuo A."/>
            <person name="Liang C."/>
            <person name="Lipzen A."/>
            <person name="Lutzoni F."/>
            <person name="Magnuson J."/>
            <person name="Mondo S."/>
            <person name="Nolan M."/>
            <person name="Ohm R."/>
            <person name="Pangilinan J."/>
            <person name="Park H.-J."/>
            <person name="Ramirez L."/>
            <person name="Alfaro M."/>
            <person name="Sun H."/>
            <person name="Tritt A."/>
            <person name="Yoshinaga Y."/>
            <person name="Zwiers L.-H."/>
            <person name="Turgeon B."/>
            <person name="Goodwin S."/>
            <person name="Spatafora J."/>
            <person name="Crous P."/>
            <person name="Grigoriev I."/>
        </authorList>
    </citation>
    <scope>NUCLEOTIDE SEQUENCE</scope>
    <source>
        <strain evidence="7">CBS 113979</strain>
    </source>
</reference>
<protein>
    <submittedName>
        <fullName evidence="7">Cytochrome P450</fullName>
    </submittedName>
</protein>
<dbReference type="GO" id="GO:0020037">
    <property type="term" value="F:heme binding"/>
    <property type="evidence" value="ECO:0007669"/>
    <property type="project" value="InterPro"/>
</dbReference>
<dbReference type="GO" id="GO:0016705">
    <property type="term" value="F:oxidoreductase activity, acting on paired donors, with incorporation or reduction of molecular oxygen"/>
    <property type="evidence" value="ECO:0007669"/>
    <property type="project" value="InterPro"/>
</dbReference>
<dbReference type="PROSITE" id="PS00086">
    <property type="entry name" value="CYTOCHROME_P450"/>
    <property type="match status" value="1"/>
</dbReference>
<dbReference type="InterPro" id="IPR036396">
    <property type="entry name" value="Cyt_P450_sf"/>
</dbReference>
<dbReference type="GO" id="GO:0005506">
    <property type="term" value="F:iron ion binding"/>
    <property type="evidence" value="ECO:0007669"/>
    <property type="project" value="InterPro"/>
</dbReference>
<dbReference type="InterPro" id="IPR001128">
    <property type="entry name" value="Cyt_P450"/>
</dbReference>
<evidence type="ECO:0000256" key="6">
    <source>
        <dbReference type="RuleBase" id="RU000461"/>
    </source>
</evidence>
<dbReference type="SUPFAM" id="SSF48264">
    <property type="entry name" value="Cytochrome P450"/>
    <property type="match status" value="1"/>
</dbReference>
<dbReference type="InterPro" id="IPR017972">
    <property type="entry name" value="Cyt_P450_CS"/>
</dbReference>
<dbReference type="OrthoDB" id="2789670at2759"/>
<keyword evidence="4 5" id="KW-0408">Iron</keyword>
<dbReference type="InterPro" id="IPR050121">
    <property type="entry name" value="Cytochrome_P450_monoxygenase"/>
</dbReference>
<evidence type="ECO:0000313" key="7">
    <source>
        <dbReference type="EMBL" id="KAF1988451.1"/>
    </source>
</evidence>
<evidence type="ECO:0000256" key="5">
    <source>
        <dbReference type="PIRSR" id="PIRSR602403-1"/>
    </source>
</evidence>
<feature type="binding site" description="axial binding residue" evidence="5">
    <location>
        <position position="127"/>
    </location>
    <ligand>
        <name>heme</name>
        <dbReference type="ChEBI" id="CHEBI:30413"/>
    </ligand>
    <ligandPart>
        <name>Fe</name>
        <dbReference type="ChEBI" id="CHEBI:18248"/>
    </ligandPart>
</feature>
<keyword evidence="8" id="KW-1185">Reference proteome</keyword>
<accession>A0A6G1H5F5</accession>
<keyword evidence="5 6" id="KW-0349">Heme</keyword>
<dbReference type="Proteomes" id="UP000800041">
    <property type="component" value="Unassembled WGS sequence"/>
</dbReference>
<name>A0A6G1H5F5_9PEZI</name>
<dbReference type="AlphaFoldDB" id="A0A6G1H5F5"/>
<dbReference type="Gene3D" id="1.10.630.10">
    <property type="entry name" value="Cytochrome P450"/>
    <property type="match status" value="1"/>
</dbReference>
<evidence type="ECO:0000256" key="4">
    <source>
        <dbReference type="ARBA" id="ARBA00023004"/>
    </source>
</evidence>
<comment type="similarity">
    <text evidence="2 6">Belongs to the cytochrome P450 family.</text>
</comment>